<dbReference type="AlphaFoldDB" id="A0A644V536"/>
<evidence type="ECO:0000256" key="2">
    <source>
        <dbReference type="ARBA" id="ARBA00006896"/>
    </source>
</evidence>
<comment type="caution">
    <text evidence="7">The sequence shown here is derived from an EMBL/GenBank/DDBJ whole genome shotgun (WGS) entry which is preliminary data.</text>
</comment>
<accession>A0A644V536</accession>
<keyword evidence="5" id="KW-0051">Antiviral defense</keyword>
<reference evidence="7" key="1">
    <citation type="submission" date="2019-08" db="EMBL/GenBank/DDBJ databases">
        <authorList>
            <person name="Kucharzyk K."/>
            <person name="Murdoch R.W."/>
            <person name="Higgins S."/>
            <person name="Loffler F."/>
        </authorList>
    </citation>
    <scope>NUCLEOTIDE SEQUENCE</scope>
</reference>
<evidence type="ECO:0000256" key="5">
    <source>
        <dbReference type="ARBA" id="ARBA00023118"/>
    </source>
</evidence>
<dbReference type="InterPro" id="IPR010149">
    <property type="entry name" value="CRISPR-assoc_prot_Csm2_III-A"/>
</dbReference>
<evidence type="ECO:0000256" key="3">
    <source>
        <dbReference type="ARBA" id="ARBA00016118"/>
    </source>
</evidence>
<dbReference type="NCBIfam" id="TIGR01870">
    <property type="entry name" value="cas_TM1810_Csm2"/>
    <property type="match status" value="1"/>
</dbReference>
<dbReference type="Pfam" id="PF03750">
    <property type="entry name" value="Csm2_III-A"/>
    <property type="match status" value="1"/>
</dbReference>
<evidence type="ECO:0000256" key="6">
    <source>
        <dbReference type="ARBA" id="ARBA00031723"/>
    </source>
</evidence>
<proteinExistence type="inferred from homology"/>
<dbReference type="GO" id="GO:0051607">
    <property type="term" value="P:defense response to virus"/>
    <property type="evidence" value="ECO:0007669"/>
    <property type="project" value="UniProtKB-KW"/>
</dbReference>
<evidence type="ECO:0000256" key="4">
    <source>
        <dbReference type="ARBA" id="ARBA00022884"/>
    </source>
</evidence>
<comment type="function">
    <text evidence="1">This subunit may be involved in monitoring complementarity of crRNA and target RNA.</text>
</comment>
<comment type="similarity">
    <text evidence="2">Belongs to the CRISPR-associated Csm2 family.</text>
</comment>
<organism evidence="7">
    <name type="scientific">bioreactor metagenome</name>
    <dbReference type="NCBI Taxonomy" id="1076179"/>
    <lineage>
        <taxon>unclassified sequences</taxon>
        <taxon>metagenomes</taxon>
        <taxon>ecological metagenomes</taxon>
    </lineage>
</organism>
<keyword evidence="4" id="KW-0694">RNA-binding</keyword>
<evidence type="ECO:0000256" key="1">
    <source>
        <dbReference type="ARBA" id="ARBA00003640"/>
    </source>
</evidence>
<evidence type="ECO:0000313" key="7">
    <source>
        <dbReference type="EMBL" id="MPL85922.1"/>
    </source>
</evidence>
<gene>
    <name evidence="7" type="ORF">SDC9_31897</name>
</gene>
<protein>
    <recommendedName>
        <fullName evidence="3">CRISPR system Cms protein Csm2</fullName>
    </recommendedName>
    <alternativeName>
        <fullName evidence="6">CRISPR type III A-associated protein Csm2</fullName>
    </alternativeName>
</protein>
<dbReference type="CDD" id="cd09647">
    <property type="entry name" value="Csm2_III-A"/>
    <property type="match status" value="1"/>
</dbReference>
<dbReference type="GO" id="GO:0003723">
    <property type="term" value="F:RNA binding"/>
    <property type="evidence" value="ECO:0007669"/>
    <property type="project" value="UniProtKB-KW"/>
</dbReference>
<dbReference type="EMBL" id="VSSQ01000213">
    <property type="protein sequence ID" value="MPL85922.1"/>
    <property type="molecule type" value="Genomic_DNA"/>
</dbReference>
<name>A0A644V536_9ZZZZ</name>
<sequence length="136" mass="15684">MFDKLLIQNWVQNGIDSNAVTKASEWGKILATPNDKRGNPDGLTTSQIRNVFGELRRIQLNGYKNEKTSFLLLKPKLAYAVKRHKKEGVKLFYQLFCMASDSVDKENLTIGEKHFEHLMNIMEAVLAYHKFHSDKE</sequence>